<organism evidence="1 2">
    <name type="scientific">Coraliomargarita algicola</name>
    <dbReference type="NCBI Taxonomy" id="3092156"/>
    <lineage>
        <taxon>Bacteria</taxon>
        <taxon>Pseudomonadati</taxon>
        <taxon>Verrucomicrobiota</taxon>
        <taxon>Opitutia</taxon>
        <taxon>Puniceicoccales</taxon>
        <taxon>Coraliomargaritaceae</taxon>
        <taxon>Coraliomargarita</taxon>
    </lineage>
</organism>
<proteinExistence type="predicted"/>
<evidence type="ECO:0000313" key="1">
    <source>
        <dbReference type="EMBL" id="WPJ97271.1"/>
    </source>
</evidence>
<accession>A0ABZ0RM21</accession>
<keyword evidence="2" id="KW-1185">Reference proteome</keyword>
<dbReference type="Proteomes" id="UP001324993">
    <property type="component" value="Chromosome"/>
</dbReference>
<name>A0ABZ0RM21_9BACT</name>
<protein>
    <submittedName>
        <fullName evidence="1">Uncharacterized protein</fullName>
    </submittedName>
</protein>
<sequence>MHGMLDGWFHRQHQDQAFATMRKKRNAAMAMMMEGSVGHGPEDKDATWEFIIEFCKAAIRIRLNEDGNLKPVKIESCWLEKFMTPSGKGSSCWRLLPIQNLRETSPLLIGFPMQILPRFGKPTEIPNLINPNKGINHDEK</sequence>
<dbReference type="RefSeq" id="WP_319834116.1">
    <property type="nucleotide sequence ID" value="NZ_CP138858.1"/>
</dbReference>
<evidence type="ECO:0000313" key="2">
    <source>
        <dbReference type="Proteomes" id="UP001324993"/>
    </source>
</evidence>
<dbReference type="EMBL" id="CP138858">
    <property type="protein sequence ID" value="WPJ97271.1"/>
    <property type="molecule type" value="Genomic_DNA"/>
</dbReference>
<gene>
    <name evidence="1" type="ORF">SH580_06065</name>
</gene>
<reference evidence="1 2" key="1">
    <citation type="submission" date="2023-11" db="EMBL/GenBank/DDBJ databases">
        <title>Coraliomargarita sp. nov., isolated from marine algae.</title>
        <authorList>
            <person name="Lee J.K."/>
            <person name="Baek J.H."/>
            <person name="Kim J.M."/>
            <person name="Choi D.G."/>
            <person name="Jeon C.O."/>
        </authorList>
    </citation>
    <scope>NUCLEOTIDE SEQUENCE [LARGE SCALE GENOMIC DNA]</scope>
    <source>
        <strain evidence="1 2">J2-16</strain>
    </source>
</reference>